<sequence length="273" mass="31000">MIANQVFFQIFRLNRLLINRQGPFSAVKTVAAILAIGSIIAGCTTVQKSYICTPQQEARLNIAKAQTTKDIQRFRSSLSNVHLKINQDRCRRTLFSRPLDSNKCESYKMQTEKLKSAIRKHQERLHEINAALNGRLHKEDHVKSCSPTWLSSPVRQMRKAPKRLPAVKKKQPVTPVKATEKLVPDIVVEPSTPLPTDPAHMPLPENESENKNTPAELPFYKARPKSEPTIEEKSVQLERSYIPDPNIRVVGPTFFADQSEPEDPPFRAHEPDQ</sequence>
<dbReference type="RefSeq" id="WP_111575699.1">
    <property type="nucleotide sequence ID" value="NZ_JBHEEY010000009.1"/>
</dbReference>
<protein>
    <submittedName>
        <fullName evidence="3">Uncharacterized protein</fullName>
    </submittedName>
</protein>
<keyword evidence="4" id="KW-1185">Reference proteome</keyword>
<feature type="coiled-coil region" evidence="1">
    <location>
        <begin position="104"/>
        <end position="131"/>
    </location>
</feature>
<accession>A0A364JTZ5</accession>
<name>A0A364JTZ5_9HYPH</name>
<evidence type="ECO:0000313" key="4">
    <source>
        <dbReference type="Proteomes" id="UP000249453"/>
    </source>
</evidence>
<keyword evidence="1" id="KW-0175">Coiled coil</keyword>
<evidence type="ECO:0000256" key="2">
    <source>
        <dbReference type="SAM" id="MobiDB-lite"/>
    </source>
</evidence>
<feature type="compositionally biased region" description="Basic and acidic residues" evidence="2">
    <location>
        <begin position="264"/>
        <end position="273"/>
    </location>
</feature>
<proteinExistence type="predicted"/>
<evidence type="ECO:0000256" key="1">
    <source>
        <dbReference type="SAM" id="Coils"/>
    </source>
</evidence>
<dbReference type="OrthoDB" id="8451459at2"/>
<organism evidence="3 4">
    <name type="scientific">Falsochrobactrum ovis</name>
    <dbReference type="NCBI Taxonomy" id="1293442"/>
    <lineage>
        <taxon>Bacteria</taxon>
        <taxon>Pseudomonadati</taxon>
        <taxon>Pseudomonadota</taxon>
        <taxon>Alphaproteobacteria</taxon>
        <taxon>Hyphomicrobiales</taxon>
        <taxon>Brucellaceae</taxon>
        <taxon>Falsochrobactrum</taxon>
    </lineage>
</organism>
<dbReference type="EMBL" id="QLMK01000009">
    <property type="protein sequence ID" value="RAK27580.1"/>
    <property type="molecule type" value="Genomic_DNA"/>
</dbReference>
<evidence type="ECO:0000313" key="3">
    <source>
        <dbReference type="EMBL" id="RAK27580.1"/>
    </source>
</evidence>
<dbReference type="Proteomes" id="UP000249453">
    <property type="component" value="Unassembled WGS sequence"/>
</dbReference>
<comment type="caution">
    <text evidence="3">The sequence shown here is derived from an EMBL/GenBank/DDBJ whole genome shotgun (WGS) entry which is preliminary data.</text>
</comment>
<feature type="region of interest" description="Disordered" evidence="2">
    <location>
        <begin position="188"/>
        <end position="273"/>
    </location>
</feature>
<dbReference type="AlphaFoldDB" id="A0A364JTZ5"/>
<gene>
    <name evidence="3" type="ORF">C7374_10955</name>
</gene>
<feature type="compositionally biased region" description="Basic and acidic residues" evidence="2">
    <location>
        <begin position="224"/>
        <end position="236"/>
    </location>
</feature>
<reference evidence="3 4" key="1">
    <citation type="submission" date="2018-06" db="EMBL/GenBank/DDBJ databases">
        <title>Genomic Encyclopedia of Type Strains, Phase IV (KMG-IV): sequencing the most valuable type-strain genomes for metagenomic binning, comparative biology and taxonomic classification.</title>
        <authorList>
            <person name="Goeker M."/>
        </authorList>
    </citation>
    <scope>NUCLEOTIDE SEQUENCE [LARGE SCALE GENOMIC DNA]</scope>
    <source>
        <strain evidence="3 4">DSM 26720</strain>
    </source>
</reference>